<dbReference type="OrthoDB" id="7579938at2"/>
<dbReference type="InterPro" id="IPR008651">
    <property type="entry name" value="Uncharacterised_HicB"/>
</dbReference>
<dbReference type="AlphaFoldDB" id="A0A160PLK9"/>
<evidence type="ECO:0000313" key="2">
    <source>
        <dbReference type="Proteomes" id="UP000218288"/>
    </source>
</evidence>
<dbReference type="RefSeq" id="WP_063987514.1">
    <property type="nucleotide sequence ID" value="NZ_AP014810.1"/>
</dbReference>
<sequence length="93" mass="10102">MSKATYPLKLPTSIKRAAARLAKEDGVSLNQWIATAVAQKVGAVETAAEFFKRRAEGHSLDQLNEILARVPHRPPEPGDELPEGWTPGSVDGR</sequence>
<dbReference type="Proteomes" id="UP000218288">
    <property type="component" value="Plasmid pMPPM01"/>
</dbReference>
<proteinExistence type="predicted"/>
<keyword evidence="1" id="KW-0614">Plasmid</keyword>
<accession>A0A160PLK9</accession>
<evidence type="ECO:0000313" key="1">
    <source>
        <dbReference type="EMBL" id="BAU94035.1"/>
    </source>
</evidence>
<dbReference type="GO" id="GO:0006355">
    <property type="term" value="P:regulation of DNA-templated transcription"/>
    <property type="evidence" value="ECO:0007669"/>
    <property type="project" value="InterPro"/>
</dbReference>
<protein>
    <submittedName>
        <fullName evidence="1">Uncharacterized protein</fullName>
    </submittedName>
</protein>
<geneLocation type="plasmid" evidence="2">
    <name>pmppm01 dna</name>
</geneLocation>
<dbReference type="EMBL" id="AP014810">
    <property type="protein sequence ID" value="BAU94035.1"/>
    <property type="molecule type" value="Genomic_DNA"/>
</dbReference>
<reference evidence="1 2" key="1">
    <citation type="journal article" date="2016" name="Genome Announc.">
        <title>Complete Genome Sequence of Methylobacterium populi P-1M, Isolated from Pink-Pigmented Household Biofilm.</title>
        <authorList>
            <person name="Morohoshi T."/>
            <person name="Ikeda T."/>
        </authorList>
    </citation>
    <scope>NUCLEOTIDE SEQUENCE [LARGE SCALE GENOMIC DNA]</scope>
    <source>
        <strain evidence="1 2">P-1M</strain>
        <plasmid evidence="2">Plasmid pmppm01 dna</plasmid>
    </source>
</reference>
<dbReference type="SUPFAM" id="SSF47598">
    <property type="entry name" value="Ribbon-helix-helix"/>
    <property type="match status" value="1"/>
</dbReference>
<name>A0A160PLK9_9HYPH</name>
<dbReference type="InterPro" id="IPR010985">
    <property type="entry name" value="Ribbon_hlx_hlx"/>
</dbReference>
<dbReference type="Pfam" id="PF05534">
    <property type="entry name" value="HicB"/>
    <property type="match status" value="1"/>
</dbReference>
<gene>
    <name evidence="1" type="ORF">MPPM_5430</name>
</gene>
<organism evidence="1 2">
    <name type="scientific">Methylorubrum populi</name>
    <dbReference type="NCBI Taxonomy" id="223967"/>
    <lineage>
        <taxon>Bacteria</taxon>
        <taxon>Pseudomonadati</taxon>
        <taxon>Pseudomonadota</taxon>
        <taxon>Alphaproteobacteria</taxon>
        <taxon>Hyphomicrobiales</taxon>
        <taxon>Methylobacteriaceae</taxon>
        <taxon>Methylorubrum</taxon>
    </lineage>
</organism>